<evidence type="ECO:0000256" key="2">
    <source>
        <dbReference type="ARBA" id="ARBA00009748"/>
    </source>
</evidence>
<dbReference type="Proteomes" id="UP000231279">
    <property type="component" value="Unassembled WGS sequence"/>
</dbReference>
<organism evidence="12 13">
    <name type="scientific">Handroanthus impetiginosus</name>
    <dbReference type="NCBI Taxonomy" id="429701"/>
    <lineage>
        <taxon>Eukaryota</taxon>
        <taxon>Viridiplantae</taxon>
        <taxon>Streptophyta</taxon>
        <taxon>Embryophyta</taxon>
        <taxon>Tracheophyta</taxon>
        <taxon>Spermatophyta</taxon>
        <taxon>Magnoliopsida</taxon>
        <taxon>eudicotyledons</taxon>
        <taxon>Gunneridae</taxon>
        <taxon>Pentapetalae</taxon>
        <taxon>asterids</taxon>
        <taxon>lamiids</taxon>
        <taxon>Lamiales</taxon>
        <taxon>Bignoniaceae</taxon>
        <taxon>Crescentiina</taxon>
        <taxon>Tabebuia alliance</taxon>
        <taxon>Handroanthus</taxon>
    </lineage>
</organism>
<evidence type="ECO:0000256" key="3">
    <source>
        <dbReference type="ARBA" id="ARBA00022475"/>
    </source>
</evidence>
<dbReference type="SUPFAM" id="SSF47699">
    <property type="entry name" value="Bifunctional inhibitor/lipid-transfer protein/seed storage 2S albumin"/>
    <property type="match status" value="1"/>
</dbReference>
<keyword evidence="8" id="KW-0449">Lipoprotein</keyword>
<dbReference type="InterPro" id="IPR016140">
    <property type="entry name" value="Bifunc_inhib/LTP/seed_store"/>
</dbReference>
<evidence type="ECO:0000256" key="8">
    <source>
        <dbReference type="ARBA" id="ARBA00023288"/>
    </source>
</evidence>
<evidence type="ECO:0000256" key="10">
    <source>
        <dbReference type="SAM" id="SignalP"/>
    </source>
</evidence>
<comment type="subcellular location">
    <subcellularLocation>
        <location evidence="1">Cell membrane</location>
        <topology evidence="1">Lipid-anchor</topology>
        <topology evidence="1">GPI-anchor</topology>
    </subcellularLocation>
</comment>
<evidence type="ECO:0000313" key="13">
    <source>
        <dbReference type="Proteomes" id="UP000231279"/>
    </source>
</evidence>
<keyword evidence="4" id="KW-0336">GPI-anchor</keyword>
<accession>A0A2G9GH07</accession>
<dbReference type="PANTHER" id="PTHR33044">
    <property type="entry name" value="BIFUNCTIONAL INHIBITOR/LIPID-TRANSFER PROTEIN/SEED STORAGE 2S ALBUMIN SUPERFAMILY PROTEIN-RELATED"/>
    <property type="match status" value="1"/>
</dbReference>
<dbReference type="InterPro" id="IPR036312">
    <property type="entry name" value="Bifun_inhib/LTP/seed_sf"/>
</dbReference>
<evidence type="ECO:0000256" key="7">
    <source>
        <dbReference type="ARBA" id="ARBA00023180"/>
    </source>
</evidence>
<keyword evidence="13" id="KW-1185">Reference proteome</keyword>
<dbReference type="Gene3D" id="1.10.110.10">
    <property type="entry name" value="Plant lipid-transfer and hydrophobic proteins"/>
    <property type="match status" value="1"/>
</dbReference>
<dbReference type="EMBL" id="NKXS01005085">
    <property type="protein sequence ID" value="PIN04583.1"/>
    <property type="molecule type" value="Genomic_DNA"/>
</dbReference>
<evidence type="ECO:0000313" key="12">
    <source>
        <dbReference type="EMBL" id="PIN04583.1"/>
    </source>
</evidence>
<dbReference type="CDD" id="cd00010">
    <property type="entry name" value="AAI_LTSS"/>
    <property type="match status" value="1"/>
</dbReference>
<feature type="region of interest" description="Disordered" evidence="9">
    <location>
        <begin position="132"/>
        <end position="165"/>
    </location>
</feature>
<name>A0A2G9GH07_9LAMI</name>
<keyword evidence="6" id="KW-1015">Disulfide bond</keyword>
<feature type="compositionally biased region" description="Low complexity" evidence="9">
    <location>
        <begin position="139"/>
        <end position="160"/>
    </location>
</feature>
<comment type="caution">
    <text evidence="12">The sequence shown here is derived from an EMBL/GenBank/DDBJ whole genome shotgun (WGS) entry which is preliminary data.</text>
</comment>
<dbReference type="Pfam" id="PF14368">
    <property type="entry name" value="LTP_2"/>
    <property type="match status" value="1"/>
</dbReference>
<evidence type="ECO:0000256" key="6">
    <source>
        <dbReference type="ARBA" id="ARBA00023157"/>
    </source>
</evidence>
<dbReference type="InterPro" id="IPR043325">
    <property type="entry name" value="LTSS"/>
</dbReference>
<keyword evidence="4" id="KW-0472">Membrane</keyword>
<feature type="domain" description="Bifunctional inhibitor/plant lipid transfer protein/seed storage helical" evidence="11">
    <location>
        <begin position="34"/>
        <end position="113"/>
    </location>
</feature>
<comment type="similarity">
    <text evidence="2">Belongs to the plant LTP family.</text>
</comment>
<evidence type="ECO:0000256" key="1">
    <source>
        <dbReference type="ARBA" id="ARBA00004609"/>
    </source>
</evidence>
<dbReference type="SMART" id="SM00499">
    <property type="entry name" value="AAI"/>
    <property type="match status" value="1"/>
</dbReference>
<keyword evidence="5 10" id="KW-0732">Signal</keyword>
<evidence type="ECO:0000256" key="4">
    <source>
        <dbReference type="ARBA" id="ARBA00022622"/>
    </source>
</evidence>
<evidence type="ECO:0000256" key="9">
    <source>
        <dbReference type="SAM" id="MobiDB-lite"/>
    </source>
</evidence>
<dbReference type="GO" id="GO:0098552">
    <property type="term" value="C:side of membrane"/>
    <property type="evidence" value="ECO:0007669"/>
    <property type="project" value="UniProtKB-KW"/>
</dbReference>
<dbReference type="AlphaFoldDB" id="A0A2G9GH07"/>
<dbReference type="OrthoDB" id="1938537at2759"/>
<proteinExistence type="inferred from homology"/>
<evidence type="ECO:0000259" key="11">
    <source>
        <dbReference type="SMART" id="SM00499"/>
    </source>
</evidence>
<dbReference type="STRING" id="429701.A0A2G9GH07"/>
<feature type="signal peptide" evidence="10">
    <location>
        <begin position="1"/>
        <end position="25"/>
    </location>
</feature>
<gene>
    <name evidence="12" type="ORF">CDL12_22879</name>
</gene>
<protein>
    <recommendedName>
        <fullName evidence="11">Bifunctional inhibitor/plant lipid transfer protein/seed storage helical domain-containing protein</fullName>
    </recommendedName>
</protein>
<keyword evidence="3" id="KW-1003">Cell membrane</keyword>
<sequence length="194" mass="20459">MESKNVSLGLLIPCILSLFFVPTTCDINKDKEKCANQLVGVATCLPYVSGQAKAPPMDCCTGFKEVLQKSPECICLLIKDRDDPSLGLKIIPSLALGLPDRCNAPANKTINNCPAILHLPPNSPDAKVFEDFANGGKKSNSTTPSAAANSSAGTTTTTANQQSDGGKREKFLGIEMFSGLLPTIVAILCLDLGF</sequence>
<feature type="chain" id="PRO_5013722041" description="Bifunctional inhibitor/plant lipid transfer protein/seed storage helical domain-containing protein" evidence="10">
    <location>
        <begin position="26"/>
        <end position="194"/>
    </location>
</feature>
<keyword evidence="7" id="KW-0325">Glycoprotein</keyword>
<reference evidence="13" key="1">
    <citation type="journal article" date="2018" name="Gigascience">
        <title>Genome assembly of the Pink Ipe (Handroanthus impetiginosus, Bignoniaceae), a highly valued, ecologically keystone Neotropical timber forest tree.</title>
        <authorList>
            <person name="Silva-Junior O.B."/>
            <person name="Grattapaglia D."/>
            <person name="Novaes E."/>
            <person name="Collevatti R.G."/>
        </authorList>
    </citation>
    <scope>NUCLEOTIDE SEQUENCE [LARGE SCALE GENOMIC DNA]</scope>
    <source>
        <strain evidence="13">cv. UFG-1</strain>
    </source>
</reference>
<evidence type="ECO:0000256" key="5">
    <source>
        <dbReference type="ARBA" id="ARBA00022729"/>
    </source>
</evidence>
<dbReference type="GO" id="GO:0005886">
    <property type="term" value="C:plasma membrane"/>
    <property type="evidence" value="ECO:0007669"/>
    <property type="project" value="UniProtKB-SubCell"/>
</dbReference>